<accession>A0A2P4YD41</accession>
<dbReference type="InterPro" id="IPR043502">
    <property type="entry name" value="DNA/RNA_pol_sf"/>
</dbReference>
<evidence type="ECO:0000313" key="2">
    <source>
        <dbReference type="Proteomes" id="UP000237271"/>
    </source>
</evidence>
<dbReference type="PANTHER" id="PTHR33064:SF37">
    <property type="entry name" value="RIBONUCLEASE H"/>
    <property type="match status" value="1"/>
</dbReference>
<protein>
    <submittedName>
        <fullName evidence="1">Reverse transcriptase</fullName>
    </submittedName>
</protein>
<keyword evidence="1" id="KW-0695">RNA-directed DNA polymerase</keyword>
<dbReference type="OrthoDB" id="135194at2759"/>
<dbReference type="PANTHER" id="PTHR33064">
    <property type="entry name" value="POL PROTEIN"/>
    <property type="match status" value="1"/>
</dbReference>
<dbReference type="InterPro" id="IPR051320">
    <property type="entry name" value="Viral_Replic_Matur_Polypro"/>
</dbReference>
<dbReference type="InterPro" id="IPR043128">
    <property type="entry name" value="Rev_trsase/Diguanyl_cyclase"/>
</dbReference>
<sequence>MRDRSHTVAAKVASTNQGIIICANDPTLDVSLGITIVVIIKKNGIDIRLCINYHLVNSLTRVVLIGSLPRRFLGSAYNGLSPSDLGIYFSIYQTLLANALYGFLKVAQDQDRSDRRHVFETGEPDLERNESVLGRRSYIDDILVIGRLWDSLCETVEKLLNACDEWNLSICVAKSFWSRQKVDYLGNRVSAQGLETHPTDLSALQELPFPTNLRSMHALLGGLNYYSRFINNFAIYASVLYELR</sequence>
<dbReference type="Proteomes" id="UP000237271">
    <property type="component" value="Unassembled WGS sequence"/>
</dbReference>
<dbReference type="AlphaFoldDB" id="A0A2P4YD41"/>
<keyword evidence="1" id="KW-0548">Nucleotidyltransferase</keyword>
<dbReference type="GO" id="GO:0003964">
    <property type="term" value="F:RNA-directed DNA polymerase activity"/>
    <property type="evidence" value="ECO:0007669"/>
    <property type="project" value="UniProtKB-KW"/>
</dbReference>
<dbReference type="EMBL" id="NCKW01003687">
    <property type="protein sequence ID" value="POM75701.1"/>
    <property type="molecule type" value="Genomic_DNA"/>
</dbReference>
<keyword evidence="1" id="KW-0808">Transferase</keyword>
<comment type="caution">
    <text evidence="1">The sequence shown here is derived from an EMBL/GenBank/DDBJ whole genome shotgun (WGS) entry which is preliminary data.</text>
</comment>
<name>A0A2P4YD41_9STRA</name>
<evidence type="ECO:0000313" key="1">
    <source>
        <dbReference type="EMBL" id="POM75701.1"/>
    </source>
</evidence>
<gene>
    <name evidence="1" type="ORF">PHPALM_7161</name>
</gene>
<proteinExistence type="predicted"/>
<organism evidence="1 2">
    <name type="scientific">Phytophthora palmivora</name>
    <dbReference type="NCBI Taxonomy" id="4796"/>
    <lineage>
        <taxon>Eukaryota</taxon>
        <taxon>Sar</taxon>
        <taxon>Stramenopiles</taxon>
        <taxon>Oomycota</taxon>
        <taxon>Peronosporomycetes</taxon>
        <taxon>Peronosporales</taxon>
        <taxon>Peronosporaceae</taxon>
        <taxon>Phytophthora</taxon>
    </lineage>
</organism>
<dbReference type="SUPFAM" id="SSF56672">
    <property type="entry name" value="DNA/RNA polymerases"/>
    <property type="match status" value="1"/>
</dbReference>
<dbReference type="Gene3D" id="3.30.70.270">
    <property type="match status" value="2"/>
</dbReference>
<reference evidence="1 2" key="1">
    <citation type="journal article" date="2017" name="Genome Biol. Evol.">
        <title>Phytophthora megakarya and P. palmivora, closely related causal agents of cacao black pod rot, underwent increases in genome sizes and gene numbers by different mechanisms.</title>
        <authorList>
            <person name="Ali S.S."/>
            <person name="Shao J."/>
            <person name="Lary D.J."/>
            <person name="Kronmiller B."/>
            <person name="Shen D."/>
            <person name="Strem M.D."/>
            <person name="Amoako-Attah I."/>
            <person name="Akrofi A.Y."/>
            <person name="Begoude B.A."/>
            <person name="Ten Hoopen G.M."/>
            <person name="Coulibaly K."/>
            <person name="Kebe B.I."/>
            <person name="Melnick R.L."/>
            <person name="Guiltinan M.J."/>
            <person name="Tyler B.M."/>
            <person name="Meinhardt L.W."/>
            <person name="Bailey B.A."/>
        </authorList>
    </citation>
    <scope>NUCLEOTIDE SEQUENCE [LARGE SCALE GENOMIC DNA]</scope>
    <source>
        <strain evidence="2">sbr112.9</strain>
    </source>
</reference>
<keyword evidence="2" id="KW-1185">Reference proteome</keyword>